<organism evidence="1 2">
    <name type="scientific">Derxia gummosa DSM 723</name>
    <dbReference type="NCBI Taxonomy" id="1121388"/>
    <lineage>
        <taxon>Bacteria</taxon>
        <taxon>Pseudomonadati</taxon>
        <taxon>Pseudomonadota</taxon>
        <taxon>Betaproteobacteria</taxon>
        <taxon>Burkholderiales</taxon>
        <taxon>Alcaligenaceae</taxon>
        <taxon>Derxia</taxon>
    </lineage>
</organism>
<proteinExistence type="predicted"/>
<dbReference type="RefSeq" id="WP_034411018.1">
    <property type="nucleotide sequence ID" value="NZ_AXWS01000008.1"/>
</dbReference>
<dbReference type="PANTHER" id="PTHR38009:SF1">
    <property type="entry name" value="CONSERVED HYPOTHETICAL PHAGE TAIL PROTEIN"/>
    <property type="match status" value="1"/>
</dbReference>
<keyword evidence="1" id="KW-1185">Reference proteome</keyword>
<dbReference type="GO" id="GO:0005198">
    <property type="term" value="F:structural molecule activity"/>
    <property type="evidence" value="ECO:0007669"/>
    <property type="project" value="InterPro"/>
</dbReference>
<dbReference type="InterPro" id="IPR010667">
    <property type="entry name" value="Phage_T4_Gp19"/>
</dbReference>
<sequence>MPIEPGTAPDPAYPIPAFHFSVRIDPGWPPGDNSFQEVSGIGPEMQVETVVEGGENQFVHTLPGGFKHPRLVLKRGISRADSQLTAWCDSILRGGIAGTIEPKTIELFLLGEDQQVLRGWNFVRAYPVKWTIDSFNAKNGSVAIENIEFCYQYSQRSS</sequence>
<dbReference type="PANTHER" id="PTHR38009">
    <property type="entry name" value="CONSERVED HYPOTHETICAL PHAGE TAIL PROTEIN"/>
    <property type="match status" value="1"/>
</dbReference>
<dbReference type="AlphaFoldDB" id="A0A8B6X7U3"/>
<protein>
    <submittedName>
        <fullName evidence="2">Phage tail protein</fullName>
    </submittedName>
</protein>
<dbReference type="OrthoDB" id="9799891at2"/>
<accession>A0A8B6X7U3</accession>
<dbReference type="Pfam" id="PF06841">
    <property type="entry name" value="Phage_T4_gp19"/>
    <property type="match status" value="1"/>
</dbReference>
<dbReference type="NCBIfam" id="TIGR02241">
    <property type="entry name" value="conserved hypothetical phage tail region protein"/>
    <property type="match status" value="1"/>
</dbReference>
<dbReference type="InterPro" id="IPR011747">
    <property type="entry name" value="CHP02241"/>
</dbReference>
<dbReference type="Proteomes" id="UP000675920">
    <property type="component" value="Unplaced"/>
</dbReference>
<evidence type="ECO:0000313" key="1">
    <source>
        <dbReference type="Proteomes" id="UP000675920"/>
    </source>
</evidence>
<reference evidence="2" key="1">
    <citation type="submission" date="2025-08" db="UniProtKB">
        <authorList>
            <consortium name="RefSeq"/>
        </authorList>
    </citation>
    <scope>IDENTIFICATION</scope>
</reference>
<name>A0A8B6X7U3_9BURK</name>
<evidence type="ECO:0000313" key="2">
    <source>
        <dbReference type="RefSeq" id="WP_034411018.1"/>
    </source>
</evidence>